<dbReference type="GO" id="GO:0046789">
    <property type="term" value="F:host cell surface receptor binding"/>
    <property type="evidence" value="ECO:0007669"/>
    <property type="project" value="InterPro"/>
</dbReference>
<dbReference type="InterPro" id="IPR041480">
    <property type="entry name" value="CIDR1_gamma"/>
</dbReference>
<feature type="compositionally biased region" description="Polar residues" evidence="2">
    <location>
        <begin position="1252"/>
        <end position="1263"/>
    </location>
</feature>
<feature type="compositionally biased region" description="Basic and acidic residues" evidence="2">
    <location>
        <begin position="1766"/>
        <end position="1775"/>
    </location>
</feature>
<feature type="domain" description="Duffy-binding-like" evidence="8">
    <location>
        <begin position="1280"/>
        <end position="1439"/>
    </location>
</feature>
<dbReference type="EMBL" id="LT969567">
    <property type="protein sequence ID" value="SOV76329.1"/>
    <property type="molecule type" value="Genomic_DNA"/>
</dbReference>
<dbReference type="InterPro" id="IPR029211">
    <property type="entry name" value="PfEMP1_ATS"/>
</dbReference>
<evidence type="ECO:0000313" key="9">
    <source>
        <dbReference type="EMBL" id="SOV76329.1"/>
    </source>
</evidence>
<name>A0A2P9D5X0_PLARE</name>
<feature type="compositionally biased region" description="Basic and acidic residues" evidence="2">
    <location>
        <begin position="797"/>
        <end position="809"/>
    </location>
</feature>
<evidence type="ECO:0000259" key="8">
    <source>
        <dbReference type="Pfam" id="PF22672"/>
    </source>
</evidence>
<proteinExistence type="predicted"/>
<feature type="domain" description="Plasmodium falciparum erythrocyte membrane protein-1 N-terminal segment" evidence="6">
    <location>
        <begin position="18"/>
        <end position="52"/>
    </location>
</feature>
<dbReference type="VEuPathDB" id="PlasmoDB:PRG01_0415500"/>
<dbReference type="Pfam" id="PF15445">
    <property type="entry name" value="ATS"/>
    <property type="match status" value="1"/>
</dbReference>
<protein>
    <submittedName>
        <fullName evidence="9">Erythrocyte membrane protein 1, PfEMP1, putative</fullName>
    </submittedName>
</protein>
<feature type="domain" description="Duffy-binding-like" evidence="3">
    <location>
        <begin position="1560"/>
        <end position="1704"/>
    </location>
</feature>
<accession>A0A2P9D5X0</accession>
<dbReference type="FunFam" id="1.10.1900.40:FF:000001">
    <property type="entry name" value="Erythrocyte membrane protein 1"/>
    <property type="match status" value="1"/>
</dbReference>
<dbReference type="Pfam" id="PF18562">
    <property type="entry name" value="CIDR1_gamma"/>
    <property type="match status" value="1"/>
</dbReference>
<feature type="region of interest" description="Disordered" evidence="2">
    <location>
        <begin position="727"/>
        <end position="820"/>
    </location>
</feature>
<feature type="compositionally biased region" description="Low complexity" evidence="2">
    <location>
        <begin position="2207"/>
        <end position="2219"/>
    </location>
</feature>
<dbReference type="OrthoDB" id="378851at2759"/>
<evidence type="ECO:0000259" key="3">
    <source>
        <dbReference type="Pfam" id="PF03011"/>
    </source>
</evidence>
<dbReference type="FunFam" id="1.20.58.830:FF:000002">
    <property type="entry name" value="Erythrocyte membrane protein 1, PfEMP1"/>
    <property type="match status" value="1"/>
</dbReference>
<sequence>MITSTNDKPGEFHYVSNAKDLLDRIGEKIYEEANKAAEDYKGKLHGNLSAAKLKGRNKIESGGAQLCRLDYNYHTNVTNGKSYPCRPGKGKRFSYEGRGKCYEEKIEGNVNNEGSNGGACAPYRRLNLCVKNLENINDVSKIDSKDNLLLEVLLAAQYEGESLRISHPQYQEANSSSQLCTMLARSFADIGDIIRGKDLYRGDSRTDKLEQNLKEIFGNIYNELTTSTKNRKTKGELQKRYQDDAKKNFFKLREDWWNTNRMQVWNAITCGAEGYEYFRPTCHAAKERTKTYDKCRCAGGTVPTYFDYVPQYLRWFEEWAEDFCTKRKHKLENAIRKCRDGLDENGEERYCDLNVYDCKGTAKGKNQFDYDHECIECSFSCDHFVHWIDKQKEEFNRQVKKYKGEMGKAETAITTEEKSNGNINNLYISEFYSKLHKDYSTVDKFLTKLNEGICKRTPSVKRENARHVDFNEDTNTTFSHTEYCQACPLCGVKKEKNSQGKWEAYPEDECRHEQNTNFDDTNNTAIKIMVKDEAGHTMMEKLRSLCSVPPGENIKKWKCHFQNSDNDYCVLQDEGKNEERKKIELFSSILWRWIARLLRDSMEWRKELKNCINNEKSTNCIRGCKNKCECYEKWVKRMQEEWESIEHHYDKQNDFQGLNPYFVLEQFLELVFLPKMKEDNKEVKSLMESVQEMEEIIQKIKTKETEPTKKNNAISKFIDHEKEIANRCTQTHNENKCKGENKKPSTSIEPSLRSENPDNNQQTIPKASSDNTENPKEDDHMDDPIEDDDIIEIPNVSKDELEDLNKESEESITEEVEKEDIPPLDVCEIVKGVLTGKDNLNDACKQKYGKTASSSWRCVTTTSKDGRSSGEGKGISERAEHARSKRAAGGEKSGSSGEKSDSSGDKNGGICIPPRRRRLYLHDLKTLGGDEATGGAENTPTQKQLLEWFVKSAAVETFFLWHNYKERWKLENGGDEVEGPKGGGFGAGTTSTVVGPFVTSHSEMRASSSLHPPAGPHPPTGGSLQPTPPLLPVPPGFPPGPQIPVPSPGVGLNGRSTSLLQDGSEHGYFGTGSGEDSGENQTPEQQLEKGKIPNDFLRQMFYTLADYRDICIGGDRDVVGDTIISNTSDKDANSSGEPKTVSKIIEDFLKKQPGDKATSGISTGSPSDKDPKTWWDKNAKHIWEGMVCALTYEDTEQKGGTPKQIDKVKEAFFGDKDNLENNGTTSGTFHKQYKYKTVELKDENDGTRPIPTGSSSPSGEKTTPLTQFVVRPTYFRYFEEWGTEFCGMRARLLEKIKGECRNSGKPGRQYCSGDGYDCEKITPDNYKNISDLDCRDCYKQCRKYRNWIDIKFEEYHNQEKKYDEERQKLTKDNNCSGSGGGGDNKEFCQQIKEKKKNSAAEFLKTLKHCKNDQGDEEKKSTDKDNEIDFSKPEKTFSRSTYCKTCPLKGVKCNGRGARSATNECKENGQKWNEVFDGIKDDNKTTSITVDMIDRRWPFIKNYSEKLQKSQNSLFKESRLFKGLRVQNWECKVTDENMNICKLKNFDENIDLNQHTTFKVFLEYWIQDFLFGYYILKNKKKLIELCTKKEENTCSDEKSKNDCACVNKWVTQKRQEWNQIKDASKNRNQEDDANNDIKSSVTQLLEQLQSLTEFKKVMQPCTELNDFLKSLGCTETYSSEYSKEDAIDCMIKNLETKIGECKAQPVQTSLPSGQTQPTCDDSSLSGGNTHPDDEEEEYENENTVAYPKICDEVLKKTETVEETGETCGEKDTQPDVKEEEEEKEEQQERESSDDGKKATEDAKDTEDKTPKGTEAPAEVPASAGRPEKSPKKENPSKKQPIQTKRKTNKRSLPPQQLSEPLRNAMLYNTLAWCIGIGITGLSYWFLKKKTKSSVDLLRVLQIPKSDYDIPTLKSSNRYIPYTSGKYRGKRYIYIEGDSGTDSGYTDHYSDITSSSESEYEELDINDIYVPGSPKYKTLIEVVLEPSKRETNSGDTIPTSDIPSPITDEEWNEFKQNFISTMLQSEQNTEPNDYTSGTTPTNTNNTTMSSHNVDEKPFIMSIHDRNLYTGEEISYDMTTNSGRNNLYSGIDPKRGDNVSYSGTKNPISDNHHPYSGIDLINDSLSGDHDIYDEILKRKENELFGTNHVKQTSTYSVAKNTSTDPILKQLDLYHKWLDRHRNMCEKWENKVDILNKLKELWENDTSTSGNKNSNIPSNIPSSDIQTSDIHSGKLSDIPSGNIHSDNIHSDTTLSSNKMLNSDFYIQIDMDNPEPINQFTNMDSILEDLDKTYNEPYYDVQDDIYYDVNDDDKTSMDNNNNLVHKNNPVDSNNTYNRLNPADINNNFVDKNNQNQHPIEKPTKIQIEMNSNNRKWSNSNIL</sequence>
<feature type="domain" description="Plasmodium falciparum erythrocyte membrane protein 1 acidic terminal segment" evidence="5">
    <location>
        <begin position="1868"/>
        <end position="2371"/>
    </location>
</feature>
<feature type="region of interest" description="Disordered" evidence="2">
    <location>
        <begin position="1152"/>
        <end position="1174"/>
    </location>
</feature>
<reference evidence="9 10" key="1">
    <citation type="submission" date="2016-09" db="EMBL/GenBank/DDBJ databases">
        <authorList>
            <consortium name="Pathogen Informatics"/>
        </authorList>
    </citation>
    <scope>NUCLEOTIDE SEQUENCE [LARGE SCALE GENOMIC DNA]</scope>
</reference>
<evidence type="ECO:0000313" key="10">
    <source>
        <dbReference type="Proteomes" id="UP000240500"/>
    </source>
</evidence>
<evidence type="ECO:0000259" key="5">
    <source>
        <dbReference type="Pfam" id="PF15445"/>
    </source>
</evidence>
<feature type="compositionally biased region" description="Polar residues" evidence="2">
    <location>
        <begin position="1705"/>
        <end position="1727"/>
    </location>
</feature>
<dbReference type="InterPro" id="IPR054595">
    <property type="entry name" value="DBL_C"/>
</dbReference>
<dbReference type="Gene3D" id="1.20.58.1930">
    <property type="match status" value="2"/>
</dbReference>
<evidence type="ECO:0000256" key="2">
    <source>
        <dbReference type="SAM" id="MobiDB-lite"/>
    </source>
</evidence>
<evidence type="ECO:0000259" key="7">
    <source>
        <dbReference type="Pfam" id="PF18562"/>
    </source>
</evidence>
<feature type="compositionally biased region" description="Basic and acidic residues" evidence="2">
    <location>
        <begin position="864"/>
        <end position="882"/>
    </location>
</feature>
<feature type="coiled-coil region" evidence="1">
    <location>
        <begin position="676"/>
        <end position="706"/>
    </location>
</feature>
<feature type="region of interest" description="Disordered" evidence="2">
    <location>
        <begin position="1705"/>
        <end position="1744"/>
    </location>
</feature>
<feature type="region of interest" description="Disordered" evidence="2">
    <location>
        <begin position="1758"/>
        <end position="1856"/>
    </location>
</feature>
<feature type="compositionally biased region" description="Basic and acidic residues" evidence="2">
    <location>
        <begin position="773"/>
        <end position="783"/>
    </location>
</feature>
<feature type="compositionally biased region" description="Basic and acidic residues" evidence="2">
    <location>
        <begin position="1824"/>
        <end position="1835"/>
    </location>
</feature>
<evidence type="ECO:0000259" key="6">
    <source>
        <dbReference type="Pfam" id="PF15447"/>
    </source>
</evidence>
<dbReference type="Pfam" id="PF03011">
    <property type="entry name" value="PFEMP"/>
    <property type="match status" value="2"/>
</dbReference>
<dbReference type="Gene3D" id="1.20.1310.20">
    <property type="entry name" value="Duffy-antigen binding domain"/>
    <property type="match status" value="2"/>
</dbReference>
<feature type="domain" description="Cysteine-rich interdomain region 1 gamma" evidence="7">
    <location>
        <begin position="1484"/>
        <end position="1544"/>
    </location>
</feature>
<feature type="domain" description="Duffy-binding-like" evidence="3">
    <location>
        <begin position="590"/>
        <end position="735"/>
    </location>
</feature>
<evidence type="ECO:0000259" key="4">
    <source>
        <dbReference type="Pfam" id="PF05424"/>
    </source>
</evidence>
<feature type="region of interest" description="Disordered" evidence="2">
    <location>
        <begin position="1002"/>
        <end position="1089"/>
    </location>
</feature>
<evidence type="ECO:0000256" key="1">
    <source>
        <dbReference type="SAM" id="Coils"/>
    </source>
</evidence>
<feature type="region of interest" description="Disordered" evidence="2">
    <location>
        <begin position="855"/>
        <end position="913"/>
    </location>
</feature>
<dbReference type="GO" id="GO:0016020">
    <property type="term" value="C:membrane"/>
    <property type="evidence" value="ECO:0007669"/>
    <property type="project" value="InterPro"/>
</dbReference>
<keyword evidence="1" id="KW-0175">Coiled coil</keyword>
<feature type="domain" description="Duffy-antigen binding" evidence="4">
    <location>
        <begin position="118"/>
        <end position="314"/>
    </location>
</feature>
<dbReference type="SUPFAM" id="SSF140924">
    <property type="entry name" value="Duffy binding domain-like"/>
    <property type="match status" value="4"/>
</dbReference>
<dbReference type="InterPro" id="IPR042202">
    <property type="entry name" value="Duffy-ag-bd_sf"/>
</dbReference>
<dbReference type="InterPro" id="IPR029210">
    <property type="entry name" value="PfEMP1_NTS"/>
</dbReference>
<feature type="region of interest" description="Disordered" evidence="2">
    <location>
        <begin position="2024"/>
        <end position="2049"/>
    </location>
</feature>
<dbReference type="Pfam" id="PF05424">
    <property type="entry name" value="Duffy_binding"/>
    <property type="match status" value="2"/>
</dbReference>
<dbReference type="Pfam" id="PF22672">
    <property type="entry name" value="DBL_C"/>
    <property type="match status" value="2"/>
</dbReference>
<feature type="region of interest" description="Disordered" evidence="2">
    <location>
        <begin position="1243"/>
        <end position="1263"/>
    </location>
</feature>
<dbReference type="Proteomes" id="UP000240500">
    <property type="component" value="Chromosome 4"/>
</dbReference>
<feature type="compositionally biased region" description="Low complexity" evidence="2">
    <location>
        <begin position="2033"/>
        <end position="2048"/>
    </location>
</feature>
<feature type="compositionally biased region" description="Pro residues" evidence="2">
    <location>
        <begin position="1026"/>
        <end position="1047"/>
    </location>
</feature>
<feature type="domain" description="Duffy-antigen binding" evidence="4">
    <location>
        <begin position="909"/>
        <end position="1197"/>
    </location>
</feature>
<gene>
    <name evidence="9" type="ORF">PRG01_0415500</name>
</gene>
<dbReference type="InterPro" id="IPR044932">
    <property type="entry name" value="PfEMP1_ATS_sf"/>
</dbReference>
<feature type="domain" description="Duffy-binding-like" evidence="8">
    <location>
        <begin position="318"/>
        <end position="482"/>
    </location>
</feature>
<feature type="region of interest" description="Disordered" evidence="2">
    <location>
        <begin position="2201"/>
        <end position="2227"/>
    </location>
</feature>
<dbReference type="Gene3D" id="1.10.1900.40">
    <property type="entry name" value="Acidic terminal segments, variant surface antigen of PfEMP1"/>
    <property type="match status" value="2"/>
</dbReference>
<dbReference type="InterPro" id="IPR008602">
    <property type="entry name" value="Duffy-antigen-binding"/>
</dbReference>
<feature type="compositionally biased region" description="Basic and acidic residues" evidence="2">
    <location>
        <begin position="1785"/>
        <end position="1810"/>
    </location>
</feature>
<organism evidence="9 10">
    <name type="scientific">Plasmodium reichenowi</name>
    <dbReference type="NCBI Taxonomy" id="5854"/>
    <lineage>
        <taxon>Eukaryota</taxon>
        <taxon>Sar</taxon>
        <taxon>Alveolata</taxon>
        <taxon>Apicomplexa</taxon>
        <taxon>Aconoidasida</taxon>
        <taxon>Haemosporida</taxon>
        <taxon>Plasmodiidae</taxon>
        <taxon>Plasmodium</taxon>
        <taxon>Plasmodium (Laverania)</taxon>
    </lineage>
</organism>
<dbReference type="Gene3D" id="1.20.58.830">
    <property type="match status" value="2"/>
</dbReference>
<dbReference type="VEuPathDB" id="PlasmoDB:PRCDC_0003500"/>
<dbReference type="InterPro" id="IPR004258">
    <property type="entry name" value="DBL"/>
</dbReference>
<feature type="compositionally biased region" description="Basic and acidic residues" evidence="2">
    <location>
        <begin position="733"/>
        <end position="743"/>
    </location>
</feature>
<feature type="coiled-coil region" evidence="1">
    <location>
        <begin position="2174"/>
        <end position="2201"/>
    </location>
</feature>
<dbReference type="Pfam" id="PF15447">
    <property type="entry name" value="NTS"/>
    <property type="match status" value="1"/>
</dbReference>
<feature type="compositionally biased region" description="Polar residues" evidence="2">
    <location>
        <begin position="744"/>
        <end position="772"/>
    </location>
</feature>